<dbReference type="Gene3D" id="2.130.10.10">
    <property type="entry name" value="YVTN repeat-like/Quinoprotein amine dehydrogenase"/>
    <property type="match status" value="2"/>
</dbReference>
<evidence type="ECO:0000256" key="3">
    <source>
        <dbReference type="ARBA" id="ARBA00022737"/>
    </source>
</evidence>
<evidence type="ECO:0000313" key="8">
    <source>
        <dbReference type="Proteomes" id="UP001285441"/>
    </source>
</evidence>
<evidence type="ECO:0000256" key="6">
    <source>
        <dbReference type="SAM" id="MobiDB-lite"/>
    </source>
</evidence>
<gene>
    <name evidence="7" type="ORF">B0H63DRAFT_82243</name>
</gene>
<dbReference type="SMART" id="SM00320">
    <property type="entry name" value="WD40"/>
    <property type="match status" value="3"/>
</dbReference>
<dbReference type="InterPro" id="IPR036322">
    <property type="entry name" value="WD40_repeat_dom_sf"/>
</dbReference>
<sequence length="416" mass="44753">MLENLCTLPLSAELFAQAVHPTQPLLTVGLLSGRVETFRLPSTDGSDPSEDQNSSTTDGKGLIKSVWNTKRHKGSCRCLAYSHDGESLYSAGKDAIVKHFSPETGVVISKIGLPPRNPHTTLTDSPAILNILTPQTLLLGTDMGSLYIFDLRERGHLDPKPVRKHIPHSDYVSSITPLTPTGESAGGFPKQWVSTGGTTLAVTDLRHGILARSEDQEDELLCSVLIPSGLGPKKMRGNGCVAVGTGNGVLTLWDRGSWDDQQERINVGIGKTKRDGESLDSIVLAPEELGWGKKAVIGVGDGSVSIVDLKKREVQAVLKHDDVEAVAALSFDYQNRLISGGGKVVKVWAEDADDLRDEEKEEKLGPAAIKRPADSDDDSDDNSDSEGERPSKQSKKKRKKGKGKVQLKAASFPGLD</sequence>
<keyword evidence="3" id="KW-0677">Repeat</keyword>
<dbReference type="Pfam" id="PF00400">
    <property type="entry name" value="WD40"/>
    <property type="match status" value="1"/>
</dbReference>
<dbReference type="PANTHER" id="PTHR44019:SF20">
    <property type="entry name" value="WD REPEAT-CONTAINING PROTEIN 55"/>
    <property type="match status" value="1"/>
</dbReference>
<dbReference type="InterPro" id="IPR001680">
    <property type="entry name" value="WD40_rpt"/>
</dbReference>
<dbReference type="AlphaFoldDB" id="A0AAE0K0K0"/>
<name>A0AAE0K0K0_9PEZI</name>
<reference evidence="7" key="2">
    <citation type="submission" date="2023-06" db="EMBL/GenBank/DDBJ databases">
        <authorList>
            <consortium name="Lawrence Berkeley National Laboratory"/>
            <person name="Haridas S."/>
            <person name="Hensen N."/>
            <person name="Bonometti L."/>
            <person name="Westerberg I."/>
            <person name="Brannstrom I.O."/>
            <person name="Guillou S."/>
            <person name="Cros-Aarteil S."/>
            <person name="Calhoun S."/>
            <person name="Kuo A."/>
            <person name="Mondo S."/>
            <person name="Pangilinan J."/>
            <person name="Riley R."/>
            <person name="LaButti K."/>
            <person name="Andreopoulos B."/>
            <person name="Lipzen A."/>
            <person name="Chen C."/>
            <person name="Yanf M."/>
            <person name="Daum C."/>
            <person name="Ng V."/>
            <person name="Clum A."/>
            <person name="Steindorff A."/>
            <person name="Ohm R."/>
            <person name="Martin F."/>
            <person name="Silar P."/>
            <person name="Natvig D."/>
            <person name="Lalanne C."/>
            <person name="Gautier V."/>
            <person name="Ament-velasquez S.L."/>
            <person name="Kruys A."/>
            <person name="Hutchinson M.I."/>
            <person name="Powell A.J."/>
            <person name="Barry K."/>
            <person name="Miller A.N."/>
            <person name="Grigoriev I.V."/>
            <person name="Debuchy R."/>
            <person name="Gladieux P."/>
            <person name="Thoren M.H."/>
            <person name="Johannesson H."/>
        </authorList>
    </citation>
    <scope>NUCLEOTIDE SEQUENCE</scope>
    <source>
        <strain evidence="7">CBS 232.78</strain>
    </source>
</reference>
<comment type="similarity">
    <text evidence="1">Belongs to the WD repeat WDR55 family.</text>
</comment>
<evidence type="ECO:0000256" key="4">
    <source>
        <dbReference type="ARBA" id="ARBA00039238"/>
    </source>
</evidence>
<feature type="compositionally biased region" description="Basic residues" evidence="6">
    <location>
        <begin position="392"/>
        <end position="405"/>
    </location>
</feature>
<dbReference type="InterPro" id="IPR050505">
    <property type="entry name" value="WDR55/POC1"/>
</dbReference>
<accession>A0AAE0K0K0</accession>
<evidence type="ECO:0000313" key="7">
    <source>
        <dbReference type="EMBL" id="KAK3367472.1"/>
    </source>
</evidence>
<evidence type="ECO:0000256" key="2">
    <source>
        <dbReference type="ARBA" id="ARBA00022574"/>
    </source>
</evidence>
<evidence type="ECO:0000256" key="1">
    <source>
        <dbReference type="ARBA" id="ARBA00007625"/>
    </source>
</evidence>
<proteinExistence type="inferred from homology"/>
<keyword evidence="2" id="KW-0853">WD repeat</keyword>
<feature type="compositionally biased region" description="Polar residues" evidence="6">
    <location>
        <begin position="43"/>
        <end position="58"/>
    </location>
</feature>
<dbReference type="EMBL" id="JAULSW010000011">
    <property type="protein sequence ID" value="KAK3367472.1"/>
    <property type="molecule type" value="Genomic_DNA"/>
</dbReference>
<feature type="region of interest" description="Disordered" evidence="6">
    <location>
        <begin position="39"/>
        <end position="61"/>
    </location>
</feature>
<organism evidence="7 8">
    <name type="scientific">Podospora didyma</name>
    <dbReference type="NCBI Taxonomy" id="330526"/>
    <lineage>
        <taxon>Eukaryota</taxon>
        <taxon>Fungi</taxon>
        <taxon>Dikarya</taxon>
        <taxon>Ascomycota</taxon>
        <taxon>Pezizomycotina</taxon>
        <taxon>Sordariomycetes</taxon>
        <taxon>Sordariomycetidae</taxon>
        <taxon>Sordariales</taxon>
        <taxon>Podosporaceae</taxon>
        <taxon>Podospora</taxon>
    </lineage>
</organism>
<dbReference type="InterPro" id="IPR015943">
    <property type="entry name" value="WD40/YVTN_repeat-like_dom_sf"/>
</dbReference>
<reference evidence="7" key="1">
    <citation type="journal article" date="2023" name="Mol. Phylogenet. Evol.">
        <title>Genome-scale phylogeny and comparative genomics of the fungal order Sordariales.</title>
        <authorList>
            <person name="Hensen N."/>
            <person name="Bonometti L."/>
            <person name="Westerberg I."/>
            <person name="Brannstrom I.O."/>
            <person name="Guillou S."/>
            <person name="Cros-Aarteil S."/>
            <person name="Calhoun S."/>
            <person name="Haridas S."/>
            <person name="Kuo A."/>
            <person name="Mondo S."/>
            <person name="Pangilinan J."/>
            <person name="Riley R."/>
            <person name="LaButti K."/>
            <person name="Andreopoulos B."/>
            <person name="Lipzen A."/>
            <person name="Chen C."/>
            <person name="Yan M."/>
            <person name="Daum C."/>
            <person name="Ng V."/>
            <person name="Clum A."/>
            <person name="Steindorff A."/>
            <person name="Ohm R.A."/>
            <person name="Martin F."/>
            <person name="Silar P."/>
            <person name="Natvig D.O."/>
            <person name="Lalanne C."/>
            <person name="Gautier V."/>
            <person name="Ament-Velasquez S.L."/>
            <person name="Kruys A."/>
            <person name="Hutchinson M.I."/>
            <person name="Powell A.J."/>
            <person name="Barry K."/>
            <person name="Miller A.N."/>
            <person name="Grigoriev I.V."/>
            <person name="Debuchy R."/>
            <person name="Gladieux P."/>
            <person name="Hiltunen Thoren M."/>
            <person name="Johannesson H."/>
        </authorList>
    </citation>
    <scope>NUCLEOTIDE SEQUENCE</scope>
    <source>
        <strain evidence="7">CBS 232.78</strain>
    </source>
</reference>
<feature type="compositionally biased region" description="Acidic residues" evidence="6">
    <location>
        <begin position="375"/>
        <end position="385"/>
    </location>
</feature>
<protein>
    <recommendedName>
        <fullName evidence="4">WD repeat-containing protein JIP5</fullName>
    </recommendedName>
    <alternativeName>
        <fullName evidence="5">WD repeat-containing protein jip5</fullName>
    </alternativeName>
</protein>
<dbReference type="Proteomes" id="UP001285441">
    <property type="component" value="Unassembled WGS sequence"/>
</dbReference>
<dbReference type="PANTHER" id="PTHR44019">
    <property type="entry name" value="WD REPEAT-CONTAINING PROTEIN 55"/>
    <property type="match status" value="1"/>
</dbReference>
<keyword evidence="8" id="KW-1185">Reference proteome</keyword>
<dbReference type="SUPFAM" id="SSF50978">
    <property type="entry name" value="WD40 repeat-like"/>
    <property type="match status" value="1"/>
</dbReference>
<feature type="region of interest" description="Disordered" evidence="6">
    <location>
        <begin position="356"/>
        <end position="416"/>
    </location>
</feature>
<evidence type="ECO:0000256" key="5">
    <source>
        <dbReference type="ARBA" id="ARBA00039514"/>
    </source>
</evidence>
<comment type="caution">
    <text evidence="7">The sequence shown here is derived from an EMBL/GenBank/DDBJ whole genome shotgun (WGS) entry which is preliminary data.</text>
</comment>